<reference evidence="3" key="1">
    <citation type="journal article" date="2019" name="Int. J. Syst. Evol. Microbiol.">
        <title>The Global Catalogue of Microorganisms (GCM) 10K type strain sequencing project: providing services to taxonomists for standard genome sequencing and annotation.</title>
        <authorList>
            <consortium name="The Broad Institute Genomics Platform"/>
            <consortium name="The Broad Institute Genome Sequencing Center for Infectious Disease"/>
            <person name="Wu L."/>
            <person name="Ma J."/>
        </authorList>
    </citation>
    <scope>NUCLEOTIDE SEQUENCE [LARGE SCALE GENOMIC DNA]</scope>
    <source>
        <strain evidence="3">ICMP 19430</strain>
    </source>
</reference>
<name>A0ABW2MK76_9ACTN</name>
<feature type="coiled-coil region" evidence="1">
    <location>
        <begin position="253"/>
        <end position="295"/>
    </location>
</feature>
<sequence length="312" mass="35276">MRDRVMTQEESIEYLLGRSQRHGDMFPIRREFLQARVEGLFGEPTTGPGPLSNLLRAPHALELLLLVYAVTTGGDFGVTERSQLWGRAAGFYMLPDRNASVAVSRQWQHLEKLGLIERQQHGRFKRIIKRRECGLVGGKASVAYTVPTGAKSDVYFRVPFAYWREDWHRKLDMPGKAVLLAAMSRRKETFTLPQDTRGARALGLGRHTVTRGIEELLHHELLVKTGTDEVVNARTKGGYESVHTYQLAKPFNINLSNSEIERLKAERTEIERTEAERLEAKYQTLEEVELTVEEVALLARGSNAGRRAGQPG</sequence>
<protein>
    <submittedName>
        <fullName evidence="2">Uncharacterized protein</fullName>
    </submittedName>
</protein>
<proteinExistence type="predicted"/>
<comment type="caution">
    <text evidence="2">The sequence shown here is derived from an EMBL/GenBank/DDBJ whole genome shotgun (WGS) entry which is preliminary data.</text>
</comment>
<organism evidence="2 3">
    <name type="scientific">Streptomyces caviscabies</name>
    <dbReference type="NCBI Taxonomy" id="90079"/>
    <lineage>
        <taxon>Bacteria</taxon>
        <taxon>Bacillati</taxon>
        <taxon>Actinomycetota</taxon>
        <taxon>Actinomycetes</taxon>
        <taxon>Kitasatosporales</taxon>
        <taxon>Streptomycetaceae</taxon>
        <taxon>Streptomyces</taxon>
    </lineage>
</organism>
<gene>
    <name evidence="2" type="ORF">ACFQW9_29240</name>
</gene>
<evidence type="ECO:0000313" key="2">
    <source>
        <dbReference type="EMBL" id="MFC7354744.1"/>
    </source>
</evidence>
<dbReference type="EMBL" id="JBHTCK010000009">
    <property type="protein sequence ID" value="MFC7354744.1"/>
    <property type="molecule type" value="Genomic_DNA"/>
</dbReference>
<keyword evidence="3" id="KW-1185">Reference proteome</keyword>
<dbReference type="Proteomes" id="UP001596509">
    <property type="component" value="Unassembled WGS sequence"/>
</dbReference>
<dbReference type="RefSeq" id="WP_319286735.1">
    <property type="nucleotide sequence ID" value="NZ_JBHTCK010000009.1"/>
</dbReference>
<evidence type="ECO:0000256" key="1">
    <source>
        <dbReference type="SAM" id="Coils"/>
    </source>
</evidence>
<accession>A0ABW2MK76</accession>
<keyword evidence="1" id="KW-0175">Coiled coil</keyword>
<evidence type="ECO:0000313" key="3">
    <source>
        <dbReference type="Proteomes" id="UP001596509"/>
    </source>
</evidence>